<name>A0A835I9H7_9MAGN</name>
<comment type="caution">
    <text evidence="1">The sequence shown here is derived from an EMBL/GenBank/DDBJ whole genome shotgun (WGS) entry which is preliminary data.</text>
</comment>
<keyword evidence="2" id="KW-1185">Reference proteome</keyword>
<proteinExistence type="predicted"/>
<dbReference type="OrthoDB" id="10559765at2759"/>
<gene>
    <name evidence="1" type="ORF">IFM89_005527</name>
</gene>
<evidence type="ECO:0000313" key="2">
    <source>
        <dbReference type="Proteomes" id="UP000631114"/>
    </source>
</evidence>
<sequence length="163" mass="16997">MMASSSSGTLHFSPSMIVFVHIESSGFDSICFGCCCSSFRDRIPLSFTLRLALSLRLCVRIVNNGDFGGDCCWTCGVILSVSSTNVGGGDGEGNGGGDPDGGDGAGDFVFVASVLVTSCMEDFDASGDEDFLFRDRALAPHSAAIMRIVAATDAVRKEKENAG</sequence>
<organism evidence="1 2">
    <name type="scientific">Coptis chinensis</name>
    <dbReference type="NCBI Taxonomy" id="261450"/>
    <lineage>
        <taxon>Eukaryota</taxon>
        <taxon>Viridiplantae</taxon>
        <taxon>Streptophyta</taxon>
        <taxon>Embryophyta</taxon>
        <taxon>Tracheophyta</taxon>
        <taxon>Spermatophyta</taxon>
        <taxon>Magnoliopsida</taxon>
        <taxon>Ranunculales</taxon>
        <taxon>Ranunculaceae</taxon>
        <taxon>Coptidoideae</taxon>
        <taxon>Coptis</taxon>
    </lineage>
</organism>
<dbReference type="EMBL" id="JADFTS010000003">
    <property type="protein sequence ID" value="KAF9613079.1"/>
    <property type="molecule type" value="Genomic_DNA"/>
</dbReference>
<dbReference type="AlphaFoldDB" id="A0A835I9H7"/>
<dbReference type="Proteomes" id="UP000631114">
    <property type="component" value="Unassembled WGS sequence"/>
</dbReference>
<evidence type="ECO:0000313" key="1">
    <source>
        <dbReference type="EMBL" id="KAF9613079.1"/>
    </source>
</evidence>
<protein>
    <submittedName>
        <fullName evidence="1">Uncharacterized protein</fullName>
    </submittedName>
</protein>
<reference evidence="1 2" key="1">
    <citation type="submission" date="2020-10" db="EMBL/GenBank/DDBJ databases">
        <title>The Coptis chinensis genome and diversification of protoberbering-type alkaloids.</title>
        <authorList>
            <person name="Wang B."/>
            <person name="Shu S."/>
            <person name="Song C."/>
            <person name="Liu Y."/>
        </authorList>
    </citation>
    <scope>NUCLEOTIDE SEQUENCE [LARGE SCALE GENOMIC DNA]</scope>
    <source>
        <strain evidence="1">HL-2020</strain>
        <tissue evidence="1">Leaf</tissue>
    </source>
</reference>
<accession>A0A835I9H7</accession>